<accession>A0AAV9UUJ1</accession>
<sequence>MAYEVLIVLAPLASIGAATLIVAMARGISLLMAHAAQREQLRDAETRYFGRPLKRRERRAIRQQGGITFQMDDVLPGYTSRE</sequence>
<keyword evidence="3" id="KW-1185">Reference proteome</keyword>
<protein>
    <recommendedName>
        <fullName evidence="4">NADH dehydrogenase [ubiquinone] 1 alpha subcomplex subunit 1</fullName>
    </recommendedName>
</protein>
<evidence type="ECO:0008006" key="4">
    <source>
        <dbReference type="Google" id="ProtNLM"/>
    </source>
</evidence>
<dbReference type="EMBL" id="JAVHNQ010000004">
    <property type="protein sequence ID" value="KAK6349565.1"/>
    <property type="molecule type" value="Genomic_DNA"/>
</dbReference>
<dbReference type="Proteomes" id="UP001375240">
    <property type="component" value="Unassembled WGS sequence"/>
</dbReference>
<reference evidence="2 3" key="1">
    <citation type="submission" date="2019-10" db="EMBL/GenBank/DDBJ databases">
        <authorList>
            <person name="Palmer J.M."/>
        </authorList>
    </citation>
    <scope>NUCLEOTIDE SEQUENCE [LARGE SCALE GENOMIC DNA]</scope>
    <source>
        <strain evidence="2 3">TWF696</strain>
    </source>
</reference>
<name>A0AAV9UUJ1_9PEZI</name>
<keyword evidence="1" id="KW-1133">Transmembrane helix</keyword>
<feature type="transmembrane region" description="Helical" evidence="1">
    <location>
        <begin position="6"/>
        <end position="32"/>
    </location>
</feature>
<comment type="caution">
    <text evidence="2">The sequence shown here is derived from an EMBL/GenBank/DDBJ whole genome shotgun (WGS) entry which is preliminary data.</text>
</comment>
<keyword evidence="1" id="KW-0472">Membrane</keyword>
<evidence type="ECO:0000256" key="1">
    <source>
        <dbReference type="SAM" id="Phobius"/>
    </source>
</evidence>
<evidence type="ECO:0000313" key="3">
    <source>
        <dbReference type="Proteomes" id="UP001375240"/>
    </source>
</evidence>
<organism evidence="2 3">
    <name type="scientific">Orbilia brochopaga</name>
    <dbReference type="NCBI Taxonomy" id="3140254"/>
    <lineage>
        <taxon>Eukaryota</taxon>
        <taxon>Fungi</taxon>
        <taxon>Dikarya</taxon>
        <taxon>Ascomycota</taxon>
        <taxon>Pezizomycotina</taxon>
        <taxon>Orbiliomycetes</taxon>
        <taxon>Orbiliales</taxon>
        <taxon>Orbiliaceae</taxon>
        <taxon>Orbilia</taxon>
    </lineage>
</organism>
<keyword evidence="1" id="KW-0812">Transmembrane</keyword>
<gene>
    <name evidence="2" type="ORF">TWF696_005850</name>
</gene>
<proteinExistence type="predicted"/>
<dbReference type="AlphaFoldDB" id="A0AAV9UUJ1"/>
<evidence type="ECO:0000313" key="2">
    <source>
        <dbReference type="EMBL" id="KAK6349565.1"/>
    </source>
</evidence>